<proteinExistence type="predicted"/>
<protein>
    <submittedName>
        <fullName evidence="2">Uncharacterized protein</fullName>
    </submittedName>
</protein>
<organism evidence="2 3">
    <name type="scientific">Myriangium duriaei CBS 260.36</name>
    <dbReference type="NCBI Taxonomy" id="1168546"/>
    <lineage>
        <taxon>Eukaryota</taxon>
        <taxon>Fungi</taxon>
        <taxon>Dikarya</taxon>
        <taxon>Ascomycota</taxon>
        <taxon>Pezizomycotina</taxon>
        <taxon>Dothideomycetes</taxon>
        <taxon>Dothideomycetidae</taxon>
        <taxon>Myriangiales</taxon>
        <taxon>Myriangiaceae</taxon>
        <taxon>Myriangium</taxon>
    </lineage>
</organism>
<dbReference type="EMBL" id="ML996088">
    <property type="protein sequence ID" value="KAF2151315.1"/>
    <property type="molecule type" value="Genomic_DNA"/>
</dbReference>
<keyword evidence="3" id="KW-1185">Reference proteome</keyword>
<name>A0A9P4J100_9PEZI</name>
<feature type="region of interest" description="Disordered" evidence="1">
    <location>
        <begin position="45"/>
        <end position="79"/>
    </location>
</feature>
<sequence length="345" mass="39396">MTSVKVIDHTRADSSESDYGLISAPTSSTRLANDAITQKNTSLVLEDEGDHKSSQNDEQGPVASTDNKLIRGSSGDPTDSIQVARTITRRVPPELKLEIYDQLIVGLMQSELKLNDTFPNGVTPRSRRAYDFRLEDEDIEIYPDSRIIYWPGHSTFLKRLIAFISPPPVFWISPYVAYQCRKHSWLFPFEIVRQFPPLRMLMDVDPQTKRWLETGLGELASVIFYVHLPMLCDVILLKTRYDPTTGCAVVLYHQAEVRPGRSDVPVSLYKDMKNRLVWRVQDSINSRGGYGIACPEIELISEVAGTFRRTVNAAIALVKDLKRSFRDLARRQKFKMDGRWQRMLS</sequence>
<gene>
    <name evidence="2" type="ORF">K461DRAFT_307929</name>
</gene>
<feature type="compositionally biased region" description="Polar residues" evidence="1">
    <location>
        <begin position="56"/>
        <end position="67"/>
    </location>
</feature>
<reference evidence="2" key="1">
    <citation type="journal article" date="2020" name="Stud. Mycol.">
        <title>101 Dothideomycetes genomes: a test case for predicting lifestyles and emergence of pathogens.</title>
        <authorList>
            <person name="Haridas S."/>
            <person name="Albert R."/>
            <person name="Binder M."/>
            <person name="Bloem J."/>
            <person name="Labutti K."/>
            <person name="Salamov A."/>
            <person name="Andreopoulos B."/>
            <person name="Baker S."/>
            <person name="Barry K."/>
            <person name="Bills G."/>
            <person name="Bluhm B."/>
            <person name="Cannon C."/>
            <person name="Castanera R."/>
            <person name="Culley D."/>
            <person name="Daum C."/>
            <person name="Ezra D."/>
            <person name="Gonzalez J."/>
            <person name="Henrissat B."/>
            <person name="Kuo A."/>
            <person name="Liang C."/>
            <person name="Lipzen A."/>
            <person name="Lutzoni F."/>
            <person name="Magnuson J."/>
            <person name="Mondo S."/>
            <person name="Nolan M."/>
            <person name="Ohm R."/>
            <person name="Pangilinan J."/>
            <person name="Park H.-J."/>
            <person name="Ramirez L."/>
            <person name="Alfaro M."/>
            <person name="Sun H."/>
            <person name="Tritt A."/>
            <person name="Yoshinaga Y."/>
            <person name="Zwiers L.-H."/>
            <person name="Turgeon B."/>
            <person name="Goodwin S."/>
            <person name="Spatafora J."/>
            <person name="Crous P."/>
            <person name="Grigoriev I."/>
        </authorList>
    </citation>
    <scope>NUCLEOTIDE SEQUENCE</scope>
    <source>
        <strain evidence="2">CBS 260.36</strain>
    </source>
</reference>
<evidence type="ECO:0000313" key="2">
    <source>
        <dbReference type="EMBL" id="KAF2151315.1"/>
    </source>
</evidence>
<comment type="caution">
    <text evidence="2">The sequence shown here is derived from an EMBL/GenBank/DDBJ whole genome shotgun (WGS) entry which is preliminary data.</text>
</comment>
<accession>A0A9P4J100</accession>
<evidence type="ECO:0000313" key="3">
    <source>
        <dbReference type="Proteomes" id="UP000799439"/>
    </source>
</evidence>
<evidence type="ECO:0000256" key="1">
    <source>
        <dbReference type="SAM" id="MobiDB-lite"/>
    </source>
</evidence>
<dbReference type="AlphaFoldDB" id="A0A9P4J100"/>
<dbReference type="Proteomes" id="UP000799439">
    <property type="component" value="Unassembled WGS sequence"/>
</dbReference>